<dbReference type="PANTHER" id="PTHR43167">
    <property type="entry name" value="PUTATIVE (AFU_ORTHOLOGUE AFUA_6G01830)-RELATED"/>
    <property type="match status" value="1"/>
</dbReference>
<evidence type="ECO:0000313" key="1">
    <source>
        <dbReference type="EMBL" id="MBB4926504.1"/>
    </source>
</evidence>
<keyword evidence="1" id="KW-0489">Methyltransferase</keyword>
<dbReference type="SUPFAM" id="SSF53335">
    <property type="entry name" value="S-adenosyl-L-methionine-dependent methyltransferases"/>
    <property type="match status" value="1"/>
</dbReference>
<name>A0A7W7VYB2_KITKI</name>
<organism evidence="1 2">
    <name type="scientific">Kitasatospora kifunensis</name>
    <name type="common">Streptomyces kifunensis</name>
    <dbReference type="NCBI Taxonomy" id="58351"/>
    <lineage>
        <taxon>Bacteria</taxon>
        <taxon>Bacillati</taxon>
        <taxon>Actinomycetota</taxon>
        <taxon>Actinomycetes</taxon>
        <taxon>Kitasatosporales</taxon>
        <taxon>Streptomycetaceae</taxon>
        <taxon>Kitasatospora</taxon>
    </lineage>
</organism>
<keyword evidence="2" id="KW-1185">Reference proteome</keyword>
<gene>
    <name evidence="1" type="ORF">FHR34_005497</name>
</gene>
<evidence type="ECO:0000313" key="2">
    <source>
        <dbReference type="Proteomes" id="UP000540506"/>
    </source>
</evidence>
<dbReference type="Gene3D" id="3.40.50.150">
    <property type="entry name" value="Vaccinia Virus protein VP39"/>
    <property type="match status" value="1"/>
</dbReference>
<dbReference type="PANTHER" id="PTHR43167:SF1">
    <property type="entry name" value="PUTATIVE (AFU_ORTHOLOGUE AFUA_6G01830)-RELATED"/>
    <property type="match status" value="1"/>
</dbReference>
<accession>A0A7W7VYB2</accession>
<reference evidence="1 2" key="1">
    <citation type="submission" date="2020-08" db="EMBL/GenBank/DDBJ databases">
        <title>Sequencing the genomes of 1000 actinobacteria strains.</title>
        <authorList>
            <person name="Klenk H.-P."/>
        </authorList>
    </citation>
    <scope>NUCLEOTIDE SEQUENCE [LARGE SCALE GENOMIC DNA]</scope>
    <source>
        <strain evidence="1 2">DSM 41654</strain>
    </source>
</reference>
<dbReference type="RefSeq" id="WP_184939821.1">
    <property type="nucleotide sequence ID" value="NZ_JACHJV010000001.1"/>
</dbReference>
<sequence length="222" mass="23243">MSLNGTALHHATLDDTAARRTAIELPPLVRRAVAAARAHGFENSCRPEQGLLISALAHGAPTLIGESGTGCGVGLAWLATGARPGVRLVSVERDPARAAVAAEVFADQPQVEVVCGDWSELYGRGPFDLLVLDGGGQGKGAEPPADPTRLLGPVGFVTVDDFTPCAGWPPLHEGRPDTARLYWLEHPALRATEIRLAADLSTVVGTLRGQGRAADQAARVDR</sequence>
<dbReference type="AlphaFoldDB" id="A0A7W7VYB2"/>
<keyword evidence="1" id="KW-0808">Transferase</keyword>
<dbReference type="GO" id="GO:0032259">
    <property type="term" value="P:methylation"/>
    <property type="evidence" value="ECO:0007669"/>
    <property type="project" value="UniProtKB-KW"/>
</dbReference>
<protein>
    <submittedName>
        <fullName evidence="1">Putative O-methyltransferase YrrM</fullName>
    </submittedName>
</protein>
<dbReference type="EMBL" id="JACHJV010000001">
    <property type="protein sequence ID" value="MBB4926504.1"/>
    <property type="molecule type" value="Genomic_DNA"/>
</dbReference>
<proteinExistence type="predicted"/>
<dbReference type="Proteomes" id="UP000540506">
    <property type="component" value="Unassembled WGS sequence"/>
</dbReference>
<comment type="caution">
    <text evidence="1">The sequence shown here is derived from an EMBL/GenBank/DDBJ whole genome shotgun (WGS) entry which is preliminary data.</text>
</comment>
<dbReference type="GO" id="GO:0008168">
    <property type="term" value="F:methyltransferase activity"/>
    <property type="evidence" value="ECO:0007669"/>
    <property type="project" value="UniProtKB-KW"/>
</dbReference>
<dbReference type="InterPro" id="IPR029063">
    <property type="entry name" value="SAM-dependent_MTases_sf"/>
</dbReference>